<feature type="domain" description="NAD(P)-binding" evidence="1">
    <location>
        <begin position="36"/>
        <end position="210"/>
    </location>
</feature>
<dbReference type="GO" id="GO:0009225">
    <property type="term" value="P:nucleotide-sugar metabolic process"/>
    <property type="evidence" value="ECO:0007669"/>
    <property type="project" value="UniProtKB-ARBA"/>
</dbReference>
<dbReference type="Gene3D" id="3.40.50.720">
    <property type="entry name" value="NAD(P)-binding Rossmann-like Domain"/>
    <property type="match status" value="2"/>
</dbReference>
<dbReference type="SUPFAM" id="SSF51735">
    <property type="entry name" value="NAD(P)-binding Rossmann-fold domains"/>
    <property type="match status" value="1"/>
</dbReference>
<protein>
    <recommendedName>
        <fullName evidence="1">NAD(P)-binding domain-containing protein</fullName>
    </recommendedName>
</protein>
<organism evidence="2 3">
    <name type="scientific">Aegilops tauschii subsp. strangulata</name>
    <name type="common">Goatgrass</name>
    <dbReference type="NCBI Taxonomy" id="200361"/>
    <lineage>
        <taxon>Eukaryota</taxon>
        <taxon>Viridiplantae</taxon>
        <taxon>Streptophyta</taxon>
        <taxon>Embryophyta</taxon>
        <taxon>Tracheophyta</taxon>
        <taxon>Spermatophyta</taxon>
        <taxon>Magnoliopsida</taxon>
        <taxon>Liliopsida</taxon>
        <taxon>Poales</taxon>
        <taxon>Poaceae</taxon>
        <taxon>BOP clade</taxon>
        <taxon>Pooideae</taxon>
        <taxon>Triticodae</taxon>
        <taxon>Triticeae</taxon>
        <taxon>Triticinae</taxon>
        <taxon>Aegilops</taxon>
    </lineage>
</organism>
<dbReference type="FunFam" id="3.40.50.720:FF:000304">
    <property type="entry name" value="UDP-glucose 4,6-dehydratase"/>
    <property type="match status" value="1"/>
</dbReference>
<reference evidence="2" key="5">
    <citation type="journal article" date="2021" name="G3 (Bethesda)">
        <title>Aegilops tauschii genome assembly Aet v5.0 features greater sequence contiguity and improved annotation.</title>
        <authorList>
            <person name="Wang L."/>
            <person name="Zhu T."/>
            <person name="Rodriguez J.C."/>
            <person name="Deal K.R."/>
            <person name="Dubcovsky J."/>
            <person name="McGuire P.E."/>
            <person name="Lux T."/>
            <person name="Spannagl M."/>
            <person name="Mayer K.F.X."/>
            <person name="Baldrich P."/>
            <person name="Meyers B.C."/>
            <person name="Huo N."/>
            <person name="Gu Y.Q."/>
            <person name="Zhou H."/>
            <person name="Devos K.M."/>
            <person name="Bennetzen J.L."/>
            <person name="Unver T."/>
            <person name="Budak H."/>
            <person name="Gulick P.J."/>
            <person name="Galiba G."/>
            <person name="Kalapos B."/>
            <person name="Nelson D.R."/>
            <person name="Li P."/>
            <person name="You F.M."/>
            <person name="Luo M.C."/>
            <person name="Dvorak J."/>
        </authorList>
    </citation>
    <scope>NUCLEOTIDE SEQUENCE [LARGE SCALE GENOMIC DNA]</scope>
    <source>
        <strain evidence="2">cv. AL8/78</strain>
    </source>
</reference>
<reference evidence="3" key="2">
    <citation type="journal article" date="2017" name="Nat. Plants">
        <title>The Aegilops tauschii genome reveals multiple impacts of transposons.</title>
        <authorList>
            <person name="Zhao G."/>
            <person name="Zou C."/>
            <person name="Li K."/>
            <person name="Wang K."/>
            <person name="Li T."/>
            <person name="Gao L."/>
            <person name="Zhang X."/>
            <person name="Wang H."/>
            <person name="Yang Z."/>
            <person name="Liu X."/>
            <person name="Jiang W."/>
            <person name="Mao L."/>
            <person name="Kong X."/>
            <person name="Jiao Y."/>
            <person name="Jia J."/>
        </authorList>
    </citation>
    <scope>NUCLEOTIDE SEQUENCE [LARGE SCALE GENOMIC DNA]</scope>
    <source>
        <strain evidence="3">cv. AL8/78</strain>
    </source>
</reference>
<dbReference type="Proteomes" id="UP000015105">
    <property type="component" value="Chromosome 1D"/>
</dbReference>
<dbReference type="Gramene" id="AET1Gv20750700.6">
    <property type="protein sequence ID" value="AET1Gv20750700.6"/>
    <property type="gene ID" value="AET1Gv20750700"/>
</dbReference>
<dbReference type="Pfam" id="PF16363">
    <property type="entry name" value="GDP_Man_Dehyd"/>
    <property type="match status" value="1"/>
</dbReference>
<dbReference type="AlphaFoldDB" id="A0A452ZFT2"/>
<evidence type="ECO:0000313" key="3">
    <source>
        <dbReference type="Proteomes" id="UP000015105"/>
    </source>
</evidence>
<evidence type="ECO:0000259" key="1">
    <source>
        <dbReference type="Pfam" id="PF16363"/>
    </source>
</evidence>
<dbReference type="InterPro" id="IPR016040">
    <property type="entry name" value="NAD(P)-bd_dom"/>
</dbReference>
<dbReference type="EnsemblPlants" id="AET1Gv20750700.6">
    <property type="protein sequence ID" value="AET1Gv20750700.6"/>
    <property type="gene ID" value="AET1Gv20750700"/>
</dbReference>
<name>A0A452ZFT2_AEGTS</name>
<sequence length="338" mass="38275">TITRIWLSSSPRRRRHQSPRYIKPLQMATYEPKNILITGAAGFIASHVANRLVRNYPRYNIVILDRVDYCSSLRNLDPSRGSPNFKFVRGDIASADLVNHLLVTESIDTVMHFAAQTHVDNSFSSSFEFTKNNVYGTHVLLEACKQVKIRRFIHVSTDEVYGETDLNAVVGNHEESRLLPTNPYSATKAGAEMLVMAYARSYNLPVITTRGEVGHVYNIAAAKERGVVDVARDICEILGVDPEKAIRFVEDRPFNDQRYFVDGEKMRRLGWSERTTWEEGLRKTVEWYASNAGYWGDVGVALRGQHRNWTYAASSPPADEADEDPTLKSARSKCRAML</sequence>
<reference evidence="2" key="4">
    <citation type="submission" date="2019-03" db="UniProtKB">
        <authorList>
            <consortium name="EnsemblPlants"/>
        </authorList>
    </citation>
    <scope>IDENTIFICATION</scope>
</reference>
<proteinExistence type="predicted"/>
<dbReference type="InterPro" id="IPR036291">
    <property type="entry name" value="NAD(P)-bd_dom_sf"/>
</dbReference>
<evidence type="ECO:0000313" key="2">
    <source>
        <dbReference type="EnsemblPlants" id="AET1Gv20750700.6"/>
    </source>
</evidence>
<dbReference type="Gene3D" id="3.90.25.10">
    <property type="entry name" value="UDP-galactose 4-epimerase, domain 1"/>
    <property type="match status" value="1"/>
</dbReference>
<reference evidence="3" key="1">
    <citation type="journal article" date="2014" name="Science">
        <title>Ancient hybridizations among the ancestral genomes of bread wheat.</title>
        <authorList>
            <consortium name="International Wheat Genome Sequencing Consortium,"/>
            <person name="Marcussen T."/>
            <person name="Sandve S.R."/>
            <person name="Heier L."/>
            <person name="Spannagl M."/>
            <person name="Pfeifer M."/>
            <person name="Jakobsen K.S."/>
            <person name="Wulff B.B."/>
            <person name="Steuernagel B."/>
            <person name="Mayer K.F."/>
            <person name="Olsen O.A."/>
        </authorList>
    </citation>
    <scope>NUCLEOTIDE SEQUENCE [LARGE SCALE GENOMIC DNA]</scope>
    <source>
        <strain evidence="3">cv. AL8/78</strain>
    </source>
</reference>
<keyword evidence="3" id="KW-1185">Reference proteome</keyword>
<dbReference type="PANTHER" id="PTHR43000">
    <property type="entry name" value="DTDP-D-GLUCOSE 4,6-DEHYDRATASE-RELATED"/>
    <property type="match status" value="1"/>
</dbReference>
<reference evidence="2" key="3">
    <citation type="journal article" date="2017" name="Nature">
        <title>Genome sequence of the progenitor of the wheat D genome Aegilops tauschii.</title>
        <authorList>
            <person name="Luo M.C."/>
            <person name="Gu Y.Q."/>
            <person name="Puiu D."/>
            <person name="Wang H."/>
            <person name="Twardziok S.O."/>
            <person name="Deal K.R."/>
            <person name="Huo N."/>
            <person name="Zhu T."/>
            <person name="Wang L."/>
            <person name="Wang Y."/>
            <person name="McGuire P.E."/>
            <person name="Liu S."/>
            <person name="Long H."/>
            <person name="Ramasamy R.K."/>
            <person name="Rodriguez J.C."/>
            <person name="Van S.L."/>
            <person name="Yuan L."/>
            <person name="Wang Z."/>
            <person name="Xia Z."/>
            <person name="Xiao L."/>
            <person name="Anderson O.D."/>
            <person name="Ouyang S."/>
            <person name="Liang Y."/>
            <person name="Zimin A.V."/>
            <person name="Pertea G."/>
            <person name="Qi P."/>
            <person name="Bennetzen J.L."/>
            <person name="Dai X."/>
            <person name="Dawson M.W."/>
            <person name="Muller H.G."/>
            <person name="Kugler K."/>
            <person name="Rivarola-Duarte L."/>
            <person name="Spannagl M."/>
            <person name="Mayer K.F.X."/>
            <person name="Lu F.H."/>
            <person name="Bevan M.W."/>
            <person name="Leroy P."/>
            <person name="Li P."/>
            <person name="You F.M."/>
            <person name="Sun Q."/>
            <person name="Liu Z."/>
            <person name="Lyons E."/>
            <person name="Wicker T."/>
            <person name="Salzberg S.L."/>
            <person name="Devos K.M."/>
            <person name="Dvorak J."/>
        </authorList>
    </citation>
    <scope>NUCLEOTIDE SEQUENCE [LARGE SCALE GENOMIC DNA]</scope>
    <source>
        <strain evidence="2">cv. AL8/78</strain>
    </source>
</reference>
<accession>A0A452ZFT2</accession>